<feature type="active site" evidence="5">
    <location>
        <position position="39"/>
    </location>
</feature>
<accession>A0A9X5EED3</accession>
<keyword evidence="9" id="KW-1185">Reference proteome</keyword>
<dbReference type="RefSeq" id="WP_039713754.1">
    <property type="nucleotide sequence ID" value="NZ_JTJC03000017.1"/>
</dbReference>
<evidence type="ECO:0000256" key="3">
    <source>
        <dbReference type="ARBA" id="ARBA00015991"/>
    </source>
</evidence>
<dbReference type="Gene3D" id="3.30.70.100">
    <property type="match status" value="1"/>
</dbReference>
<gene>
    <name evidence="8" type="ORF">QH73_0026305</name>
</gene>
<keyword evidence="5 8" id="KW-0378">Hydrolase</keyword>
<evidence type="ECO:0000256" key="2">
    <source>
        <dbReference type="ARBA" id="ARBA00012150"/>
    </source>
</evidence>
<reference evidence="8 9" key="1">
    <citation type="journal article" date="2015" name="Genome Announc.">
        <title>Draft Genome Sequence of the Terrestrial Cyanobacterium Scytonema millei VB511283, Isolated from Eastern India.</title>
        <authorList>
            <person name="Sen D."/>
            <person name="Chandrababunaidu M.M."/>
            <person name="Singh D."/>
            <person name="Sanghi N."/>
            <person name="Ghorai A."/>
            <person name="Mishra G.P."/>
            <person name="Madduluri M."/>
            <person name="Adhikary S.P."/>
            <person name="Tripathy S."/>
        </authorList>
    </citation>
    <scope>NUCLEOTIDE SEQUENCE [LARGE SCALE GENOMIC DNA]</scope>
    <source>
        <strain evidence="8 9">VB511283</strain>
    </source>
</reference>
<sequence>MQDRLRAHVFVSGRVQGVGYRMSTAQMAVEMGLHGWVRNLPDGRVEAVFEGTRELVAEAIAWCRQGNPPAVVKDVAVEYETPEGLHKFEIRR</sequence>
<dbReference type="Proteomes" id="UP000031532">
    <property type="component" value="Unassembled WGS sequence"/>
</dbReference>
<dbReference type="PROSITE" id="PS51160">
    <property type="entry name" value="ACYLPHOSPHATASE_3"/>
    <property type="match status" value="1"/>
</dbReference>
<evidence type="ECO:0000313" key="9">
    <source>
        <dbReference type="Proteomes" id="UP000031532"/>
    </source>
</evidence>
<evidence type="ECO:0000259" key="7">
    <source>
        <dbReference type="PROSITE" id="PS51160"/>
    </source>
</evidence>
<dbReference type="OrthoDB" id="9808093at2"/>
<dbReference type="PROSITE" id="PS00151">
    <property type="entry name" value="ACYLPHOSPHATASE_2"/>
    <property type="match status" value="1"/>
</dbReference>
<name>A0A9X5EED3_9CYAN</name>
<organism evidence="8 9">
    <name type="scientific">Scytonema millei VB511283</name>
    <dbReference type="NCBI Taxonomy" id="1245923"/>
    <lineage>
        <taxon>Bacteria</taxon>
        <taxon>Bacillati</taxon>
        <taxon>Cyanobacteriota</taxon>
        <taxon>Cyanophyceae</taxon>
        <taxon>Nostocales</taxon>
        <taxon>Scytonemataceae</taxon>
        <taxon>Scytonema</taxon>
    </lineage>
</organism>
<comment type="similarity">
    <text evidence="1 6">Belongs to the acylphosphatase family.</text>
</comment>
<dbReference type="SUPFAM" id="SSF54975">
    <property type="entry name" value="Acylphosphatase/BLUF domain-like"/>
    <property type="match status" value="1"/>
</dbReference>
<dbReference type="GO" id="GO:0003998">
    <property type="term" value="F:acylphosphatase activity"/>
    <property type="evidence" value="ECO:0007669"/>
    <property type="project" value="UniProtKB-EC"/>
</dbReference>
<dbReference type="PANTHER" id="PTHR47268">
    <property type="entry name" value="ACYLPHOSPHATASE"/>
    <property type="match status" value="1"/>
</dbReference>
<evidence type="ECO:0000256" key="6">
    <source>
        <dbReference type="RuleBase" id="RU004168"/>
    </source>
</evidence>
<dbReference type="EMBL" id="JTJC03000017">
    <property type="protein sequence ID" value="NHC38089.1"/>
    <property type="molecule type" value="Genomic_DNA"/>
</dbReference>
<evidence type="ECO:0000256" key="5">
    <source>
        <dbReference type="PROSITE-ProRule" id="PRU00520"/>
    </source>
</evidence>
<dbReference type="InterPro" id="IPR017968">
    <property type="entry name" value="Acylphosphatase_CS"/>
</dbReference>
<dbReference type="InterPro" id="IPR036046">
    <property type="entry name" value="Acylphosphatase-like_dom_sf"/>
</dbReference>
<dbReference type="Pfam" id="PF00708">
    <property type="entry name" value="Acylphosphatase"/>
    <property type="match status" value="1"/>
</dbReference>
<protein>
    <recommendedName>
        <fullName evidence="3 5">acylphosphatase</fullName>
        <ecNumber evidence="2 5">3.6.1.7</ecNumber>
    </recommendedName>
</protein>
<dbReference type="InterPro" id="IPR001792">
    <property type="entry name" value="Acylphosphatase-like_dom"/>
</dbReference>
<dbReference type="AlphaFoldDB" id="A0A9X5EED3"/>
<proteinExistence type="inferred from homology"/>
<dbReference type="InterPro" id="IPR020456">
    <property type="entry name" value="Acylphosphatase"/>
</dbReference>
<evidence type="ECO:0000313" key="8">
    <source>
        <dbReference type="EMBL" id="NHC38089.1"/>
    </source>
</evidence>
<dbReference type="EC" id="3.6.1.7" evidence="2 5"/>
<evidence type="ECO:0000256" key="1">
    <source>
        <dbReference type="ARBA" id="ARBA00005614"/>
    </source>
</evidence>
<dbReference type="PANTHER" id="PTHR47268:SF4">
    <property type="entry name" value="ACYLPHOSPHATASE"/>
    <property type="match status" value="1"/>
</dbReference>
<comment type="caution">
    <text evidence="8">The sequence shown here is derived from an EMBL/GenBank/DDBJ whole genome shotgun (WGS) entry which is preliminary data.</text>
</comment>
<feature type="active site" evidence="5">
    <location>
        <position position="21"/>
    </location>
</feature>
<comment type="catalytic activity">
    <reaction evidence="4 5">
        <text>an acyl phosphate + H2O = a carboxylate + phosphate + H(+)</text>
        <dbReference type="Rhea" id="RHEA:14965"/>
        <dbReference type="ChEBI" id="CHEBI:15377"/>
        <dbReference type="ChEBI" id="CHEBI:15378"/>
        <dbReference type="ChEBI" id="CHEBI:29067"/>
        <dbReference type="ChEBI" id="CHEBI:43474"/>
        <dbReference type="ChEBI" id="CHEBI:59918"/>
        <dbReference type="EC" id="3.6.1.7"/>
    </reaction>
</comment>
<evidence type="ECO:0000256" key="4">
    <source>
        <dbReference type="ARBA" id="ARBA00047645"/>
    </source>
</evidence>
<feature type="domain" description="Acylphosphatase-like" evidence="7">
    <location>
        <begin position="6"/>
        <end position="92"/>
    </location>
</feature>